<dbReference type="Pfam" id="PF01991">
    <property type="entry name" value="vATP-synt_E"/>
    <property type="match status" value="1"/>
</dbReference>
<sequence>MEGAKLIIEEINREAELKIKYILEEAEKKAEELRKEAEKRAKAKAEWIIRKAQTQAELEKQRIIANAKLEVRRKRLVLQEELINEVLEALRERLSSIPEGEYLEVIKELIIQGIKELGEERVVVSSNKETLSLLEKHLKEVKKDAKEKLGKDVEIEMGAPIKTIGGVVVYNPGRSIRIDNTFEARMERYQSELRSRIAKTLFR</sequence>
<comment type="subunit">
    <text evidence="7">Has multiple subunits with at least A(3), B(3), C, D, E, F, H, I and proteolipid K(x).</text>
</comment>
<dbReference type="GO" id="GO:0046933">
    <property type="term" value="F:proton-transporting ATP synthase activity, rotational mechanism"/>
    <property type="evidence" value="ECO:0007669"/>
    <property type="project" value="UniProtKB-UniRule"/>
</dbReference>
<evidence type="ECO:0000256" key="5">
    <source>
        <dbReference type="ARBA" id="ARBA00023136"/>
    </source>
</evidence>
<dbReference type="InterPro" id="IPR002842">
    <property type="entry name" value="ATPase_V1_Esu"/>
</dbReference>
<dbReference type="GO" id="GO:0005886">
    <property type="term" value="C:plasma membrane"/>
    <property type="evidence" value="ECO:0007669"/>
    <property type="project" value="UniProtKB-SubCell"/>
</dbReference>
<dbReference type="SUPFAM" id="SSF160527">
    <property type="entry name" value="V-type ATPase subunit E-like"/>
    <property type="match status" value="1"/>
</dbReference>
<organism evidence="9">
    <name type="scientific">Thermococcus litoralis</name>
    <dbReference type="NCBI Taxonomy" id="2265"/>
    <lineage>
        <taxon>Archaea</taxon>
        <taxon>Methanobacteriati</taxon>
        <taxon>Methanobacteriota</taxon>
        <taxon>Thermococci</taxon>
        <taxon>Thermococcales</taxon>
        <taxon>Thermococcaceae</taxon>
        <taxon>Thermococcus</taxon>
    </lineage>
</organism>
<evidence type="ECO:0000256" key="4">
    <source>
        <dbReference type="ARBA" id="ARBA00023065"/>
    </source>
</evidence>
<proteinExistence type="inferred from homology"/>
<dbReference type="Gene3D" id="3.30.2320.30">
    <property type="entry name" value="ATP synthase, E subunit, C-terminal"/>
    <property type="match status" value="1"/>
</dbReference>
<keyword evidence="8" id="KW-0175">Coiled coil</keyword>
<keyword evidence="6 7" id="KW-0066">ATP synthesis</keyword>
<evidence type="ECO:0000256" key="7">
    <source>
        <dbReference type="HAMAP-Rule" id="MF_00311"/>
    </source>
</evidence>
<accession>A0A7C5JYU5</accession>
<name>A0A7C5JYU5_THELI</name>
<dbReference type="EMBL" id="DRTU01000191">
    <property type="protein sequence ID" value="HHI00720.1"/>
    <property type="molecule type" value="Genomic_DNA"/>
</dbReference>
<evidence type="ECO:0000256" key="3">
    <source>
        <dbReference type="ARBA" id="ARBA00022781"/>
    </source>
</evidence>
<keyword evidence="4 7" id="KW-0406">Ion transport</keyword>
<reference evidence="9" key="1">
    <citation type="journal article" date="2020" name="mSystems">
        <title>Genome- and Community-Level Interaction Insights into Carbon Utilization and Element Cycling Functions of Hydrothermarchaeota in Hydrothermal Sediment.</title>
        <authorList>
            <person name="Zhou Z."/>
            <person name="Liu Y."/>
            <person name="Xu W."/>
            <person name="Pan J."/>
            <person name="Luo Z.H."/>
            <person name="Li M."/>
        </authorList>
    </citation>
    <scope>NUCLEOTIDE SEQUENCE [LARGE SCALE GENOMIC DNA]</scope>
    <source>
        <strain evidence="9">HyVt-93</strain>
    </source>
</reference>
<dbReference type="HAMAP" id="MF_00311">
    <property type="entry name" value="ATP_synth_E_arch"/>
    <property type="match status" value="1"/>
</dbReference>
<evidence type="ECO:0000256" key="8">
    <source>
        <dbReference type="SAM" id="Coils"/>
    </source>
</evidence>
<dbReference type="Proteomes" id="UP000886217">
    <property type="component" value="Unassembled WGS sequence"/>
</dbReference>
<evidence type="ECO:0000256" key="2">
    <source>
        <dbReference type="ARBA" id="ARBA00022448"/>
    </source>
</evidence>
<keyword evidence="3 7" id="KW-0375">Hydrogen ion transport</keyword>
<dbReference type="PANTHER" id="PTHR45715">
    <property type="entry name" value="ATPASE H+-TRANSPORTING V1 SUBUNIT E1A-RELATED"/>
    <property type="match status" value="1"/>
</dbReference>
<dbReference type="GO" id="GO:0033178">
    <property type="term" value="C:proton-transporting two-sector ATPase complex, catalytic domain"/>
    <property type="evidence" value="ECO:0007669"/>
    <property type="project" value="InterPro"/>
</dbReference>
<dbReference type="NCBIfam" id="NF003049">
    <property type="entry name" value="PRK03963.1"/>
    <property type="match status" value="1"/>
</dbReference>
<comment type="caution">
    <text evidence="9">The sequence shown here is derived from an EMBL/GenBank/DDBJ whole genome shotgun (WGS) entry which is preliminary data.</text>
</comment>
<feature type="coiled-coil region" evidence="8">
    <location>
        <begin position="12"/>
        <end position="46"/>
    </location>
</feature>
<keyword evidence="2 7" id="KW-0813">Transport</keyword>
<keyword evidence="7" id="KW-1003">Cell membrane</keyword>
<dbReference type="GO" id="GO:0046961">
    <property type="term" value="F:proton-transporting ATPase activity, rotational mechanism"/>
    <property type="evidence" value="ECO:0007669"/>
    <property type="project" value="InterPro"/>
</dbReference>
<comment type="similarity">
    <text evidence="1 7">Belongs to the V-ATPase E subunit family.</text>
</comment>
<protein>
    <recommendedName>
        <fullName evidence="7">A-type ATP synthase subunit E</fullName>
    </recommendedName>
</protein>
<dbReference type="InterPro" id="IPR038495">
    <property type="entry name" value="ATPase_E_C"/>
</dbReference>
<evidence type="ECO:0000256" key="1">
    <source>
        <dbReference type="ARBA" id="ARBA00005901"/>
    </source>
</evidence>
<dbReference type="Gene3D" id="1.20.5.620">
    <property type="entry name" value="F1F0 ATP synthase subunit B, membrane domain"/>
    <property type="match status" value="1"/>
</dbReference>
<comment type="subcellular location">
    <subcellularLocation>
        <location evidence="7">Cell membrane</location>
        <topology evidence="7">Peripheral membrane protein</topology>
    </subcellularLocation>
</comment>
<dbReference type="GO" id="GO:0005524">
    <property type="term" value="F:ATP binding"/>
    <property type="evidence" value="ECO:0007669"/>
    <property type="project" value="UniProtKB-UniRule"/>
</dbReference>
<dbReference type="GO" id="GO:0042777">
    <property type="term" value="P:proton motive force-driven plasma membrane ATP synthesis"/>
    <property type="evidence" value="ECO:0007669"/>
    <property type="project" value="UniProtKB-UniRule"/>
</dbReference>
<evidence type="ECO:0000313" key="9">
    <source>
        <dbReference type="EMBL" id="HHI00720.1"/>
    </source>
</evidence>
<gene>
    <name evidence="7" type="primary">atpE</name>
    <name evidence="9" type="ORF">ENL40_04505</name>
</gene>
<evidence type="ECO:0000256" key="6">
    <source>
        <dbReference type="ARBA" id="ARBA00023310"/>
    </source>
</evidence>
<dbReference type="AlphaFoldDB" id="A0A7C5JYU5"/>
<comment type="function">
    <text evidence="7">Component of the A-type ATP synthase that produces ATP from ADP in the presence of a proton gradient across the membrane.</text>
</comment>
<keyword evidence="5 7" id="KW-0472">Membrane</keyword>